<organism evidence="2">
    <name type="scientific">bioreactor metagenome</name>
    <dbReference type="NCBI Taxonomy" id="1076179"/>
    <lineage>
        <taxon>unclassified sequences</taxon>
        <taxon>metagenomes</taxon>
        <taxon>ecological metagenomes</taxon>
    </lineage>
</organism>
<dbReference type="Pfam" id="PF13276">
    <property type="entry name" value="HTH_21"/>
    <property type="match status" value="1"/>
</dbReference>
<dbReference type="InterPro" id="IPR036397">
    <property type="entry name" value="RNaseH_sf"/>
</dbReference>
<gene>
    <name evidence="2" type="ORF">SDC9_133480</name>
</gene>
<dbReference type="Pfam" id="PF00665">
    <property type="entry name" value="rve"/>
    <property type="match status" value="1"/>
</dbReference>
<protein>
    <submittedName>
        <fullName evidence="2">IS3 family transposase ISBce13</fullName>
    </submittedName>
</protein>
<dbReference type="PROSITE" id="PS50994">
    <property type="entry name" value="INTEGRASE"/>
    <property type="match status" value="1"/>
</dbReference>
<dbReference type="PANTHER" id="PTHR46889">
    <property type="entry name" value="TRANSPOSASE INSF FOR INSERTION SEQUENCE IS3B-RELATED"/>
    <property type="match status" value="1"/>
</dbReference>
<dbReference type="PANTHER" id="PTHR46889:SF7">
    <property type="entry name" value="TRANSPOSASE FOR INSERTION SEQUENCE ELEMENT IS904"/>
    <property type="match status" value="1"/>
</dbReference>
<comment type="caution">
    <text evidence="2">The sequence shown here is derived from an EMBL/GenBank/DDBJ whole genome shotgun (WGS) entry which is preliminary data.</text>
</comment>
<dbReference type="GO" id="GO:0003676">
    <property type="term" value="F:nucleic acid binding"/>
    <property type="evidence" value="ECO:0007669"/>
    <property type="project" value="InterPro"/>
</dbReference>
<dbReference type="SUPFAM" id="SSF53098">
    <property type="entry name" value="Ribonuclease H-like"/>
    <property type="match status" value="1"/>
</dbReference>
<dbReference type="InterPro" id="IPR012337">
    <property type="entry name" value="RNaseH-like_sf"/>
</dbReference>
<sequence>MCKVLKFPRSTYYKALCALPSARGIKRLKLNETIKKVFEESKDRYGAPKIQKILDSLGIHTSLKLVQRYMAALGLRSIVVKKYRHYSSKCLAQGLKNLLNRDFKTTAINKKWCTDITYIHTVTDGWTYLASVMDLASKKIIGYAYSRKISAELAVKAVENACLNVKNTAGILLHSDLGTQYTSQLFEDMLASRNMVHSYSRKGNPYDNACIESFHSILKKEEINRNKYYDFKTAGKAIFEYIESWYNRKRIHGSINYMTPQEFEDAANAIA</sequence>
<dbReference type="GO" id="GO:0015074">
    <property type="term" value="P:DNA integration"/>
    <property type="evidence" value="ECO:0007669"/>
    <property type="project" value="InterPro"/>
</dbReference>
<dbReference type="InterPro" id="IPR048020">
    <property type="entry name" value="Transpos_IS3"/>
</dbReference>
<dbReference type="InterPro" id="IPR025948">
    <property type="entry name" value="HTH-like_dom"/>
</dbReference>
<dbReference type="InterPro" id="IPR050900">
    <property type="entry name" value="Transposase_IS3/IS150/IS904"/>
</dbReference>
<dbReference type="AlphaFoldDB" id="A0A645DAR4"/>
<dbReference type="Pfam" id="PF13333">
    <property type="entry name" value="rve_2"/>
    <property type="match status" value="1"/>
</dbReference>
<feature type="domain" description="Integrase catalytic" evidence="1">
    <location>
        <begin position="103"/>
        <end position="268"/>
    </location>
</feature>
<proteinExistence type="predicted"/>
<reference evidence="2" key="1">
    <citation type="submission" date="2019-08" db="EMBL/GenBank/DDBJ databases">
        <authorList>
            <person name="Kucharzyk K."/>
            <person name="Murdoch R.W."/>
            <person name="Higgins S."/>
            <person name="Loffler F."/>
        </authorList>
    </citation>
    <scope>NUCLEOTIDE SEQUENCE</scope>
</reference>
<dbReference type="NCBIfam" id="NF033516">
    <property type="entry name" value="transpos_IS3"/>
    <property type="match status" value="1"/>
</dbReference>
<evidence type="ECO:0000313" key="2">
    <source>
        <dbReference type="EMBL" id="MPM86391.1"/>
    </source>
</evidence>
<dbReference type="Gene3D" id="3.30.420.10">
    <property type="entry name" value="Ribonuclease H-like superfamily/Ribonuclease H"/>
    <property type="match status" value="1"/>
</dbReference>
<dbReference type="InterPro" id="IPR001584">
    <property type="entry name" value="Integrase_cat-core"/>
</dbReference>
<name>A0A645DAR4_9ZZZZ</name>
<evidence type="ECO:0000259" key="1">
    <source>
        <dbReference type="PROSITE" id="PS50994"/>
    </source>
</evidence>
<accession>A0A645DAR4</accession>
<dbReference type="EMBL" id="VSSQ01034443">
    <property type="protein sequence ID" value="MPM86391.1"/>
    <property type="molecule type" value="Genomic_DNA"/>
</dbReference>